<gene>
    <name evidence="4" type="primary">nkpd1</name>
</gene>
<sequence length="709" mass="80677">SPATVGLYSSCPNRSGMILKRMEECMNQEASRIEQECEQRPRTSSSFTGFFAVMGRLLFSRPVWTEQNQQYRNVRFIYVQFSAWHFAGSDLLWAGIAVRLFQAMQINFGKLQLALYREAQYEEEDEVKKKIVNNGPNSWRSKKLCCCPLWLLFLCILVIPVIVVTVVLICGPPKAVVPPTQEMNATSDHLSLVEGFLIASIGLPAVSALRFVFLICKDLIFSQELNLKRGMDNQRISGQLGFMNEVRKEMWLLSRFIQFMEVFEKRRIRVVLQITNLDRCSPRKITGVLEAINILLSDEESPFISILAVNPHVLVEKVNFADGCFSREDRAYALLNRIVTLAFTVPPLCDESKCSLFHSLTNNTRNPEECPKREVRHRKRTSSSHLPLVELALHRSESDPPNDEVTAALDGTQGEADSLIWSVLRSNEKMLHRYMLGDSMSMRRVINSVRVTVIIMKALKMELPPPEHIAAWVVLANQWPCRLSWIIQCVEDAQQREEIDGENAASDNRSKTLWKVFSESKAELHVMSAQIEDLLEQDGDPEIFERFLRVDFQFTVGDLQASEVTAVNLDHSIKKELAQIRGISKLGDSAWMRRLAPLPISTVINMKTEDVCNELEKMDYPSKYMDIVKSNDLNGLALVFGDTQDLKALLDMNFGQWATFRLHFLSSPSHLRQPHRNMTPAPPHPKSQLSSFVLHAPHRSSSNLSLVNS</sequence>
<evidence type="ECO:0000256" key="1">
    <source>
        <dbReference type="SAM" id="Phobius"/>
    </source>
</evidence>
<keyword evidence="1" id="KW-0812">Transmembrane</keyword>
<dbReference type="OMA" id="RQREWHC"/>
<feature type="domain" description="KAP NTPase" evidence="2">
    <location>
        <begin position="40"/>
        <end position="452"/>
    </location>
</feature>
<dbReference type="InterPro" id="IPR013761">
    <property type="entry name" value="SAM/pointed_sf"/>
</dbReference>
<proteinExistence type="predicted"/>
<evidence type="ECO:0000313" key="4">
    <source>
        <dbReference type="Ensembl" id="ENSSFAP00005042159.1"/>
    </source>
</evidence>
<accession>A0A672IM26</accession>
<keyword evidence="5" id="KW-1185">Reference proteome</keyword>
<dbReference type="Proteomes" id="UP000472267">
    <property type="component" value="Chromosome 1"/>
</dbReference>
<dbReference type="SUPFAM" id="SSF47769">
    <property type="entry name" value="SAM/Pointed domain"/>
    <property type="match status" value="1"/>
</dbReference>
<dbReference type="FunCoup" id="A0A672IM26">
    <property type="interactions" value="1075"/>
</dbReference>
<reference evidence="4" key="1">
    <citation type="submission" date="2019-06" db="EMBL/GenBank/DDBJ databases">
        <authorList>
            <consortium name="Wellcome Sanger Institute Data Sharing"/>
        </authorList>
    </citation>
    <scope>NUCLEOTIDE SEQUENCE [LARGE SCALE GENOMIC DNA]</scope>
</reference>
<protein>
    <submittedName>
        <fullName evidence="4">Uncharacterized protein</fullName>
    </submittedName>
</protein>
<dbReference type="AlphaFoldDB" id="A0A672IM26"/>
<name>A0A672IM26_SALFA</name>
<feature type="transmembrane region" description="Helical" evidence="1">
    <location>
        <begin position="149"/>
        <end position="171"/>
    </location>
</feature>
<keyword evidence="1" id="KW-0472">Membrane</keyword>
<dbReference type="PANTHER" id="PTHR22674">
    <property type="entry name" value="NTPASE, KAP FAMILY P-LOOP DOMAIN-CONTAINING 1"/>
    <property type="match status" value="1"/>
</dbReference>
<evidence type="ECO:0000259" key="3">
    <source>
        <dbReference type="Pfam" id="PF23307"/>
    </source>
</evidence>
<reference evidence="4" key="3">
    <citation type="submission" date="2025-09" db="UniProtKB">
        <authorList>
            <consortium name="Ensembl"/>
        </authorList>
    </citation>
    <scope>IDENTIFICATION</scope>
</reference>
<evidence type="ECO:0000313" key="5">
    <source>
        <dbReference type="Proteomes" id="UP000472267"/>
    </source>
</evidence>
<evidence type="ECO:0000259" key="2">
    <source>
        <dbReference type="Pfam" id="PF07693"/>
    </source>
</evidence>
<dbReference type="InterPro" id="IPR057092">
    <property type="entry name" value="SAM_KIDINS220"/>
</dbReference>
<dbReference type="Pfam" id="PF23307">
    <property type="entry name" value="SAM_KIDINS220"/>
    <property type="match status" value="1"/>
</dbReference>
<dbReference type="PANTHER" id="PTHR22674:SF6">
    <property type="entry name" value="NTPASE KAP FAMILY P-LOOP DOMAIN-CONTAINING PROTEIN 1"/>
    <property type="match status" value="1"/>
</dbReference>
<dbReference type="Pfam" id="PF07693">
    <property type="entry name" value="KAP_NTPase"/>
    <property type="match status" value="1"/>
</dbReference>
<organism evidence="4 5">
    <name type="scientific">Salarias fasciatus</name>
    <name type="common">Jewelled blenny</name>
    <name type="synonym">Blennius fasciatus</name>
    <dbReference type="NCBI Taxonomy" id="181472"/>
    <lineage>
        <taxon>Eukaryota</taxon>
        <taxon>Metazoa</taxon>
        <taxon>Chordata</taxon>
        <taxon>Craniata</taxon>
        <taxon>Vertebrata</taxon>
        <taxon>Euteleostomi</taxon>
        <taxon>Actinopterygii</taxon>
        <taxon>Neopterygii</taxon>
        <taxon>Teleostei</taxon>
        <taxon>Neoteleostei</taxon>
        <taxon>Acanthomorphata</taxon>
        <taxon>Ovalentaria</taxon>
        <taxon>Blenniimorphae</taxon>
        <taxon>Blenniiformes</taxon>
        <taxon>Blennioidei</taxon>
        <taxon>Blenniidae</taxon>
        <taxon>Salariinae</taxon>
        <taxon>Salarias</taxon>
    </lineage>
</organism>
<dbReference type="InterPro" id="IPR011646">
    <property type="entry name" value="KAP_P-loop"/>
</dbReference>
<dbReference type="InParanoid" id="A0A672IM26"/>
<dbReference type="Ensembl" id="ENSSFAT00005043690.1">
    <property type="protein sequence ID" value="ENSSFAP00005042159.1"/>
    <property type="gene ID" value="ENSSFAG00005020941.1"/>
</dbReference>
<reference evidence="4" key="2">
    <citation type="submission" date="2025-08" db="UniProtKB">
        <authorList>
            <consortium name="Ensembl"/>
        </authorList>
    </citation>
    <scope>IDENTIFICATION</scope>
</reference>
<feature type="domain" description="Kinase D-interacting substrate of 220 kDa-like SAM" evidence="3">
    <location>
        <begin position="605"/>
        <end position="664"/>
    </location>
</feature>
<dbReference type="InterPro" id="IPR052754">
    <property type="entry name" value="NTPase_KAP_P-loop"/>
</dbReference>
<keyword evidence="1" id="KW-1133">Transmembrane helix</keyword>
<feature type="transmembrane region" description="Helical" evidence="1">
    <location>
        <begin position="192"/>
        <end position="213"/>
    </location>
</feature>